<evidence type="ECO:0000313" key="3">
    <source>
        <dbReference type="Proteomes" id="UP001295684"/>
    </source>
</evidence>
<name>A0AAD1XRY5_EUPCR</name>
<protein>
    <submittedName>
        <fullName evidence="2">Uncharacterized protein</fullName>
    </submittedName>
</protein>
<feature type="region of interest" description="Disordered" evidence="1">
    <location>
        <begin position="225"/>
        <end position="254"/>
    </location>
</feature>
<comment type="caution">
    <text evidence="2">The sequence shown here is derived from an EMBL/GenBank/DDBJ whole genome shotgun (WGS) entry which is preliminary data.</text>
</comment>
<dbReference type="AlphaFoldDB" id="A0AAD1XRY5"/>
<evidence type="ECO:0000313" key="2">
    <source>
        <dbReference type="EMBL" id="CAI2377763.1"/>
    </source>
</evidence>
<gene>
    <name evidence="2" type="ORF">ECRASSUSDP1_LOCUS19152</name>
</gene>
<keyword evidence="3" id="KW-1185">Reference proteome</keyword>
<accession>A0AAD1XRY5</accession>
<feature type="compositionally biased region" description="Polar residues" evidence="1">
    <location>
        <begin position="229"/>
        <end position="254"/>
    </location>
</feature>
<reference evidence="2" key="1">
    <citation type="submission" date="2023-07" db="EMBL/GenBank/DDBJ databases">
        <authorList>
            <consortium name="AG Swart"/>
            <person name="Singh M."/>
            <person name="Singh A."/>
            <person name="Seah K."/>
            <person name="Emmerich C."/>
        </authorList>
    </citation>
    <scope>NUCLEOTIDE SEQUENCE</scope>
    <source>
        <strain evidence="2">DP1</strain>
    </source>
</reference>
<dbReference type="Proteomes" id="UP001295684">
    <property type="component" value="Unassembled WGS sequence"/>
</dbReference>
<organism evidence="2 3">
    <name type="scientific">Euplotes crassus</name>
    <dbReference type="NCBI Taxonomy" id="5936"/>
    <lineage>
        <taxon>Eukaryota</taxon>
        <taxon>Sar</taxon>
        <taxon>Alveolata</taxon>
        <taxon>Ciliophora</taxon>
        <taxon>Intramacronucleata</taxon>
        <taxon>Spirotrichea</taxon>
        <taxon>Hypotrichia</taxon>
        <taxon>Euplotida</taxon>
        <taxon>Euplotidae</taxon>
        <taxon>Moneuplotes</taxon>
    </lineage>
</organism>
<dbReference type="EMBL" id="CAMPGE010019430">
    <property type="protein sequence ID" value="CAI2377763.1"/>
    <property type="molecule type" value="Genomic_DNA"/>
</dbReference>
<evidence type="ECO:0000256" key="1">
    <source>
        <dbReference type="SAM" id="MobiDB-lite"/>
    </source>
</evidence>
<sequence length="254" mass="28643">MGAGKSTRSESQKETVIVQKRLKSDEEIESIFDDFPRIDEMRFTKTRFDYLHYIVFVHNHKLFESCLDCPRVMKVLLKSTLSNGDKLIHTAINNHNELAVESILKVSNHEEKLAKNCNGIDAYSLAKLRENHCIISLFNTVEPAQVSAPPVLQEESKLNVTSHTHGSKMPLKGLLPRLSKSKVCDESIGVQTIQEKDGFISNDHEELKKMTLQLERAIQKQIEYESRGATPSNLGSQTDNLSKILPQNSNSALL</sequence>
<proteinExistence type="predicted"/>